<feature type="repeat" description="ANK" evidence="3">
    <location>
        <begin position="527"/>
        <end position="559"/>
    </location>
</feature>
<dbReference type="GO" id="GO:0045944">
    <property type="term" value="P:positive regulation of transcription by RNA polymerase II"/>
    <property type="evidence" value="ECO:0007669"/>
    <property type="project" value="TreeGrafter"/>
</dbReference>
<name>G9NP76_HYPAI</name>
<dbReference type="OrthoDB" id="5090952at2759"/>
<dbReference type="InterPro" id="IPR002110">
    <property type="entry name" value="Ankyrin_rpt"/>
</dbReference>
<accession>G9NP76</accession>
<evidence type="ECO:0000313" key="4">
    <source>
        <dbReference type="EMBL" id="EHK47861.1"/>
    </source>
</evidence>
<feature type="repeat" description="ANK" evidence="3">
    <location>
        <begin position="560"/>
        <end position="592"/>
    </location>
</feature>
<evidence type="ECO:0000313" key="5">
    <source>
        <dbReference type="Proteomes" id="UP000005426"/>
    </source>
</evidence>
<feature type="repeat" description="ANK" evidence="3">
    <location>
        <begin position="129"/>
        <end position="161"/>
    </location>
</feature>
<keyword evidence="2 3" id="KW-0040">ANK repeat</keyword>
<dbReference type="GO" id="GO:0005634">
    <property type="term" value="C:nucleus"/>
    <property type="evidence" value="ECO:0007669"/>
    <property type="project" value="TreeGrafter"/>
</dbReference>
<dbReference type="Gene3D" id="1.25.40.20">
    <property type="entry name" value="Ankyrin repeat-containing domain"/>
    <property type="match status" value="5"/>
</dbReference>
<dbReference type="InterPro" id="IPR036770">
    <property type="entry name" value="Ankyrin_rpt-contain_sf"/>
</dbReference>
<dbReference type="AlphaFoldDB" id="G9NP76"/>
<evidence type="ECO:0000256" key="3">
    <source>
        <dbReference type="PROSITE-ProRule" id="PRU00023"/>
    </source>
</evidence>
<feature type="repeat" description="ANK" evidence="3">
    <location>
        <begin position="220"/>
        <end position="252"/>
    </location>
</feature>
<feature type="repeat" description="ANK" evidence="3">
    <location>
        <begin position="290"/>
        <end position="322"/>
    </location>
</feature>
<dbReference type="Pfam" id="PF00023">
    <property type="entry name" value="Ank"/>
    <property type="match status" value="1"/>
</dbReference>
<dbReference type="SMART" id="SM00248">
    <property type="entry name" value="ANK"/>
    <property type="match status" value="17"/>
</dbReference>
<keyword evidence="5" id="KW-1185">Reference proteome</keyword>
<feature type="repeat" description="ANK" evidence="3">
    <location>
        <begin position="624"/>
        <end position="656"/>
    </location>
</feature>
<dbReference type="HOGENOM" id="CLU_000134_48_9_1"/>
<dbReference type="PRINTS" id="PR01415">
    <property type="entry name" value="ANKYRIN"/>
</dbReference>
<protein>
    <submittedName>
        <fullName evidence="4">Ankyrin repeat protein</fullName>
    </submittedName>
</protein>
<dbReference type="PROSITE" id="PS50088">
    <property type="entry name" value="ANK_REPEAT"/>
    <property type="match status" value="11"/>
</dbReference>
<dbReference type="GO" id="GO:0000976">
    <property type="term" value="F:transcription cis-regulatory region binding"/>
    <property type="evidence" value="ECO:0007669"/>
    <property type="project" value="TreeGrafter"/>
</dbReference>
<sequence>MTFIINTIHEQRADVLNARDQYNETPLIIATKMGNFEASKLLVELGADVSIRDATGKTAVHHAVLHCPQLLKYILAAHKASFFLPDDNKRTGLHTAAHFGSVESVYAVLGAFASEPQTLSDALNECDASGFTPLHYAAKNGNEEIARLFVEARQGAALPNDPQPAETLAARHGHLKTLCIIKQDELHLGNQLLIEAVDAGQLLIVHYLLEKDISADQEINNRIPICVAAAHGWDEIVKDLLRFGASINSLDSNRQTPLHHASKNGLYDVVKTLLSSEFRDRANVDNVDSLRQTPLHLAAKSGHERVIQLLLTHKADIEAETRQCQTPLHLAVEHPKAVQTLLDLGAFLNALDILGQTPLQKAIADKHYDSAKILLKKGAIIDVTDRDGESPLQTALANDDVPMVELIIDSLNLDLDSDDADDDSSVASYCLLAVKLSAKQVIRWLLGRFPNMLDWRDEEERTLLHEALEFDSPQIVDILIDEGFDVNQVSYGGTPLHVVVDIGQLENMKILIQKGGSTLLIDKANDEGNTPLHIAAEKDRAEAISFLLSAKADINKPGERNVTPLFMAAYAGSVTAVQELLTHEADPNISRDDGWAPLHAAADNAEITQLLVKSNANVNQQKSDLWTPLHLAAFWTATEVVEVLLQNGADPNIKDSDGKTPLDFAHNENIKKCFTKYQEKINYSNL</sequence>
<dbReference type="EMBL" id="ABDG02000020">
    <property type="protein sequence ID" value="EHK47861.1"/>
    <property type="molecule type" value="Genomic_DNA"/>
</dbReference>
<evidence type="ECO:0000256" key="1">
    <source>
        <dbReference type="ARBA" id="ARBA00022737"/>
    </source>
</evidence>
<comment type="caution">
    <text evidence="4">The sequence shown here is derived from an EMBL/GenBank/DDBJ whole genome shotgun (WGS) entry which is preliminary data.</text>
</comment>
<organism evidence="4 5">
    <name type="scientific">Hypocrea atroviridis (strain ATCC 20476 / IMI 206040)</name>
    <name type="common">Trichoderma atroviride</name>
    <dbReference type="NCBI Taxonomy" id="452589"/>
    <lineage>
        <taxon>Eukaryota</taxon>
        <taxon>Fungi</taxon>
        <taxon>Dikarya</taxon>
        <taxon>Ascomycota</taxon>
        <taxon>Pezizomycotina</taxon>
        <taxon>Sordariomycetes</taxon>
        <taxon>Hypocreomycetidae</taxon>
        <taxon>Hypocreales</taxon>
        <taxon>Hypocreaceae</taxon>
        <taxon>Trichoderma</taxon>
    </lineage>
</organism>
<dbReference type="PROSITE" id="PS50297">
    <property type="entry name" value="ANK_REP_REGION"/>
    <property type="match status" value="10"/>
</dbReference>
<proteinExistence type="predicted"/>
<dbReference type="eggNOG" id="KOG4177">
    <property type="taxonomic scope" value="Eukaryota"/>
</dbReference>
<feature type="repeat" description="ANK" evidence="3">
    <location>
        <begin position="22"/>
        <end position="54"/>
    </location>
</feature>
<keyword evidence="1" id="KW-0677">Repeat</keyword>
<dbReference type="STRING" id="452589.G9NP76"/>
<dbReference type="Proteomes" id="UP000005426">
    <property type="component" value="Unassembled WGS sequence"/>
</dbReference>
<dbReference type="PANTHER" id="PTHR24193">
    <property type="entry name" value="ANKYRIN REPEAT PROTEIN"/>
    <property type="match status" value="1"/>
</dbReference>
<feature type="repeat" description="ANK" evidence="3">
    <location>
        <begin position="253"/>
        <end position="275"/>
    </location>
</feature>
<feature type="repeat" description="ANK" evidence="3">
    <location>
        <begin position="354"/>
        <end position="386"/>
    </location>
</feature>
<feature type="repeat" description="ANK" evidence="3">
    <location>
        <begin position="459"/>
        <end position="491"/>
    </location>
</feature>
<dbReference type="PANTHER" id="PTHR24193:SF122">
    <property type="entry name" value="ANKYRIN REPEAT DOMAIN-CONTAINING PROTEIN 23"/>
    <property type="match status" value="1"/>
</dbReference>
<dbReference type="OMA" id="GAEPDCK"/>
<dbReference type="Pfam" id="PF12796">
    <property type="entry name" value="Ank_2"/>
    <property type="match status" value="6"/>
</dbReference>
<feature type="repeat" description="ANK" evidence="3">
    <location>
        <begin position="491"/>
        <end position="523"/>
    </location>
</feature>
<reference evidence="4 5" key="1">
    <citation type="journal article" date="2011" name="Genome Biol.">
        <title>Comparative genome sequence analysis underscores mycoparasitism as the ancestral life style of Trichoderma.</title>
        <authorList>
            <person name="Kubicek C.P."/>
            <person name="Herrera-Estrella A."/>
            <person name="Seidl-Seiboth V."/>
            <person name="Martinez D.A."/>
            <person name="Druzhinina I.S."/>
            <person name="Thon M."/>
            <person name="Zeilinger S."/>
            <person name="Casas-Flores S."/>
            <person name="Horwitz B.A."/>
            <person name="Mukherjee P.K."/>
            <person name="Mukherjee M."/>
            <person name="Kredics L."/>
            <person name="Alcaraz L.D."/>
            <person name="Aerts A."/>
            <person name="Antal Z."/>
            <person name="Atanasova L."/>
            <person name="Cervantes-Badillo M.G."/>
            <person name="Challacombe J."/>
            <person name="Chertkov O."/>
            <person name="McCluskey K."/>
            <person name="Coulpier F."/>
            <person name="Deshpande N."/>
            <person name="von Doehren H."/>
            <person name="Ebbole D.J."/>
            <person name="Esquivel-Naranjo E.U."/>
            <person name="Fekete E."/>
            <person name="Flipphi M."/>
            <person name="Glaser F."/>
            <person name="Gomez-Rodriguez E.Y."/>
            <person name="Gruber S."/>
            <person name="Han C."/>
            <person name="Henrissat B."/>
            <person name="Hermosa R."/>
            <person name="Hernandez-Onate M."/>
            <person name="Karaffa L."/>
            <person name="Kosti I."/>
            <person name="Le Crom S."/>
            <person name="Lindquist E."/>
            <person name="Lucas S."/>
            <person name="Luebeck M."/>
            <person name="Luebeck P.S."/>
            <person name="Margeot A."/>
            <person name="Metz B."/>
            <person name="Misra M."/>
            <person name="Nevalainen H."/>
            <person name="Omann M."/>
            <person name="Packer N."/>
            <person name="Perrone G."/>
            <person name="Uresti-Rivera E.E."/>
            <person name="Salamov A."/>
            <person name="Schmoll M."/>
            <person name="Seiboth B."/>
            <person name="Shapiro H."/>
            <person name="Sukno S."/>
            <person name="Tamayo-Ramos J.A."/>
            <person name="Tisch D."/>
            <person name="Wiest A."/>
            <person name="Wilkinson H.H."/>
            <person name="Zhang M."/>
            <person name="Coutinho P.M."/>
            <person name="Kenerley C.M."/>
            <person name="Monte E."/>
            <person name="Baker S.E."/>
            <person name="Grigoriev I.V."/>
        </authorList>
    </citation>
    <scope>NUCLEOTIDE SEQUENCE [LARGE SCALE GENOMIC DNA]</scope>
    <source>
        <strain evidence="5">ATCC 20476 / IMI 206040</strain>
    </source>
</reference>
<dbReference type="SUPFAM" id="SSF48403">
    <property type="entry name" value="Ankyrin repeat"/>
    <property type="match status" value="3"/>
</dbReference>
<dbReference type="InterPro" id="IPR050663">
    <property type="entry name" value="Ankyrin-SOCS_Box"/>
</dbReference>
<evidence type="ECO:0000256" key="2">
    <source>
        <dbReference type="ARBA" id="ARBA00023043"/>
    </source>
</evidence>
<gene>
    <name evidence="4" type="ORF">TRIATDRAFT_316836</name>
</gene>